<dbReference type="InterPro" id="IPR016024">
    <property type="entry name" value="ARM-type_fold"/>
</dbReference>
<sequence length="1160" mass="136456">MKITSLEFVSHFHSLKGTTVGEKQKNLYNLLKESDLSDFDFSHLVPRTILEEKLKLEVLIYFRRVPEILEILKSENPDSVKRVFKLDRWFFETAFDNITGKDLVAEIFPFVSFNVKVKLLNKLSAILTNTRLADEIYKAVGDVYGLHLASKILPACSYDLIIENLETHKLKLPPKHLCLIIKKFPEHREKLLETLERFNIERECNNILVFLKNSDVSSYLKLHKKHELKNKMGWRTTDRFISDNKEAVVQDPNVYYKILHNQQIAKSLSGDFGRFFKNLFPDDIEEFSNARKSIVSKLNLLPRQVNALNLYLTTFRLVYGSEIWEHPELVTVKLLKMLDPEERGKRIKDEYRSSVNEDEWKCLYNIQTSMPFLKKRISLTSDIRSRAQLIGLLVDTCKINEDKTALIHVCKYMLSKHRNDHISVRLAFFRHLRENFVLEKLEEEHWVPINELIQIFQMNQESFYEAGEFLECYIHYRLRKNLPVKEELTQWITNKETNLNLIRSVPAYEKICLQGFGEIIPGEDLLLIDYLIAIYDYNCRNKTDEIPLFAYPKAIEVLKQNVSECGWKGRVYDLLVFFLNHVSAEEKPVYLNLLMCLTRRQRFCKCTVYDNLLKNDPVLILRNIEDVMHFVLKMVNEDKKVFLKRLRYYHHLNVPQSAVECCTKYEKYLTDCDAYDKNEIEESAFIGMSILMTKEDFLAYAFNFYPEEPRACADKNKFKRQKWVCRNVKNIYPASNVLAPVLNFCKGDYLKLTLGSLYSICGNVNEDKLIPALNDLSNRGVSVQKHCLHLSFRYMNRQCIYNAINKFMDVKTKPSVRKFILKVLFNFFSKNPSDYTWDLVKRSVNLLDESDAEAFALFLQVNKIPKEYLPRYQVFAWDVLFKLPNPGGVLNTKLASVLNSIDNEGSQRLPVDFCQNIVNSHLFHADELDVLHTSVQAFACKYIIYCKDAEQKVARLQSVFAMMKYYINNRWSHRQYRDTTRSYCSNFLQTFCSEFINNRSNDRELLQNLFEMWNNLVQPHEDFKDYLYLKFTLMYLERYSSQQFAKEFLQVCNRLTEIYGLVIIELLCKVFSGFVVTCLKREGEEHACSRYRFIEDLVKVSDSDAGALAAILLMHGDDSYDYKIEDKRNEIIQTLEDKKNVVVDLFLCRQIRGTTTLDYY</sequence>
<gene>
    <name evidence="1" type="ORF">RN001_003953</name>
</gene>
<proteinExistence type="predicted"/>
<dbReference type="SUPFAM" id="SSF48371">
    <property type="entry name" value="ARM repeat"/>
    <property type="match status" value="1"/>
</dbReference>
<name>A0AAN7PJ25_9COLE</name>
<reference evidence="2" key="1">
    <citation type="submission" date="2023-01" db="EMBL/GenBank/DDBJ databases">
        <title>Key to firefly adult light organ development and bioluminescence: homeobox transcription factors regulate luciferase expression and transportation to peroxisome.</title>
        <authorList>
            <person name="Fu X."/>
        </authorList>
    </citation>
    <scope>NUCLEOTIDE SEQUENCE [LARGE SCALE GENOMIC DNA]</scope>
</reference>
<dbReference type="AlphaFoldDB" id="A0AAN7PJ25"/>
<evidence type="ECO:0000313" key="2">
    <source>
        <dbReference type="Proteomes" id="UP001353858"/>
    </source>
</evidence>
<accession>A0AAN7PJ25</accession>
<comment type="caution">
    <text evidence="1">The sequence shown here is derived from an EMBL/GenBank/DDBJ whole genome shotgun (WGS) entry which is preliminary data.</text>
</comment>
<dbReference type="Proteomes" id="UP001353858">
    <property type="component" value="Unassembled WGS sequence"/>
</dbReference>
<evidence type="ECO:0000313" key="1">
    <source>
        <dbReference type="EMBL" id="KAK4887682.1"/>
    </source>
</evidence>
<protein>
    <submittedName>
        <fullName evidence="1">Uncharacterized protein</fullName>
    </submittedName>
</protein>
<dbReference type="EMBL" id="JARPUR010000001">
    <property type="protein sequence ID" value="KAK4887682.1"/>
    <property type="molecule type" value="Genomic_DNA"/>
</dbReference>
<keyword evidence="2" id="KW-1185">Reference proteome</keyword>
<organism evidence="1 2">
    <name type="scientific">Aquatica leii</name>
    <dbReference type="NCBI Taxonomy" id="1421715"/>
    <lineage>
        <taxon>Eukaryota</taxon>
        <taxon>Metazoa</taxon>
        <taxon>Ecdysozoa</taxon>
        <taxon>Arthropoda</taxon>
        <taxon>Hexapoda</taxon>
        <taxon>Insecta</taxon>
        <taxon>Pterygota</taxon>
        <taxon>Neoptera</taxon>
        <taxon>Endopterygota</taxon>
        <taxon>Coleoptera</taxon>
        <taxon>Polyphaga</taxon>
        <taxon>Elateriformia</taxon>
        <taxon>Elateroidea</taxon>
        <taxon>Lampyridae</taxon>
        <taxon>Luciolinae</taxon>
        <taxon>Aquatica</taxon>
    </lineage>
</organism>